<dbReference type="PANTHER" id="PTHR11439:SF511">
    <property type="match status" value="1"/>
</dbReference>
<reference evidence="1" key="1">
    <citation type="journal article" date="2013" name="J. Plant Res.">
        <title>Effect of fungi and light on seed germination of three Opuntia species from semiarid lands of central Mexico.</title>
        <authorList>
            <person name="Delgado-Sanchez P."/>
            <person name="Jimenez-Bremont J.F."/>
            <person name="Guerrero-Gonzalez Mde L."/>
            <person name="Flores J."/>
        </authorList>
    </citation>
    <scope>NUCLEOTIDE SEQUENCE</scope>
    <source>
        <tissue evidence="1">Cladode</tissue>
    </source>
</reference>
<evidence type="ECO:0008006" key="2">
    <source>
        <dbReference type="Google" id="ProtNLM"/>
    </source>
</evidence>
<evidence type="ECO:0000313" key="1">
    <source>
        <dbReference type="EMBL" id="MBA4648165.1"/>
    </source>
</evidence>
<dbReference type="EMBL" id="GISG01154551">
    <property type="protein sequence ID" value="MBA4648165.1"/>
    <property type="molecule type" value="Transcribed_RNA"/>
</dbReference>
<name>A0A7C9DU78_OPUST</name>
<dbReference type="PANTHER" id="PTHR11439">
    <property type="entry name" value="GAG-POL-RELATED RETROTRANSPOSON"/>
    <property type="match status" value="1"/>
</dbReference>
<protein>
    <recommendedName>
        <fullName evidence="2">Reverse transcriptase Ty1/copia-type domain-containing protein</fullName>
    </recommendedName>
</protein>
<proteinExistence type="predicted"/>
<sequence>MDLWDPYRVVSLTGEAEYRAMSSTVSELEWLSHLLHDFHLPLRLPVVLYCDNKAAQHIAANPVFHERTKHLNIDCHYTRDKIVEGFLETAHVSSKEQLADLMTKPLSEFQHNYLCSRLGLVDSPPIPP</sequence>
<dbReference type="AlphaFoldDB" id="A0A7C9DU78"/>
<accession>A0A7C9DU78</accession>
<reference evidence="1" key="2">
    <citation type="submission" date="2020-07" db="EMBL/GenBank/DDBJ databases">
        <authorList>
            <person name="Vera ALvarez R."/>
            <person name="Arias-Moreno D.M."/>
            <person name="Jimenez-Jacinto V."/>
            <person name="Jimenez-Bremont J.F."/>
            <person name="Swaminathan K."/>
            <person name="Moose S.P."/>
            <person name="Guerrero-Gonzalez M.L."/>
            <person name="Marino-Ramirez L."/>
            <person name="Landsman D."/>
            <person name="Rodriguez-Kessler M."/>
            <person name="Delgado-Sanchez P."/>
        </authorList>
    </citation>
    <scope>NUCLEOTIDE SEQUENCE</scope>
    <source>
        <tissue evidence="1">Cladode</tissue>
    </source>
</reference>
<organism evidence="1">
    <name type="scientific">Opuntia streptacantha</name>
    <name type="common">Prickly pear cactus</name>
    <name type="synonym">Opuntia cardona</name>
    <dbReference type="NCBI Taxonomy" id="393608"/>
    <lineage>
        <taxon>Eukaryota</taxon>
        <taxon>Viridiplantae</taxon>
        <taxon>Streptophyta</taxon>
        <taxon>Embryophyta</taxon>
        <taxon>Tracheophyta</taxon>
        <taxon>Spermatophyta</taxon>
        <taxon>Magnoliopsida</taxon>
        <taxon>eudicotyledons</taxon>
        <taxon>Gunneridae</taxon>
        <taxon>Pentapetalae</taxon>
        <taxon>Caryophyllales</taxon>
        <taxon>Cactineae</taxon>
        <taxon>Cactaceae</taxon>
        <taxon>Opuntioideae</taxon>
        <taxon>Opuntia</taxon>
    </lineage>
</organism>
<dbReference type="CDD" id="cd09272">
    <property type="entry name" value="RNase_HI_RT_Ty1"/>
    <property type="match status" value="1"/>
</dbReference>